<dbReference type="GO" id="GO:0016787">
    <property type="term" value="F:hydrolase activity"/>
    <property type="evidence" value="ECO:0007669"/>
    <property type="project" value="InterPro"/>
</dbReference>
<dbReference type="SMART" id="SM00028">
    <property type="entry name" value="TPR"/>
    <property type="match status" value="2"/>
</dbReference>
<sequence length="327" mass="37530">MMDKKIILFILSIVFLKAQEIDSARIYLQIANISLSKGEYQIAIENYKSVLRFRPEHTAVTYNIACCYSLLNNRPEALKWLNKAIDLGLYAFDEDEDLNNIRETKEYKKLLNKANKLLNQMRQTKLEPVVIIPSDYDTNKIYPLLICMHGWGSNPIDLSKNFQKIPDLTGYILCFPYGSQIMGKTIFGWGEGDSAEKRINETIEFIQNRYKIDKERIILLGFSQGGTMAYYMGLKDAELFRGIIAIAGFYDTTFNQYLTNVKDKKIKFVVMIGGDEPEYRIQANLDGLSQLIKAGIGVSFQVYAGYGHTIPGDIDFEIRRAIEWLEK</sequence>
<reference evidence="5" key="1">
    <citation type="journal article" date="2020" name="mSystems">
        <title>Genome- and Community-Level Interaction Insights into Carbon Utilization and Element Cycling Functions of Hydrothermarchaeota in Hydrothermal Sediment.</title>
        <authorList>
            <person name="Zhou Z."/>
            <person name="Liu Y."/>
            <person name="Xu W."/>
            <person name="Pan J."/>
            <person name="Luo Z.H."/>
            <person name="Li M."/>
        </authorList>
    </citation>
    <scope>NUCLEOTIDE SEQUENCE [LARGE SCALE GENOMIC DNA]</scope>
    <source>
        <strain evidence="5">SpSt-783</strain>
    </source>
</reference>
<dbReference type="InterPro" id="IPR019734">
    <property type="entry name" value="TPR_rpt"/>
</dbReference>
<dbReference type="Gene3D" id="1.25.40.10">
    <property type="entry name" value="Tetratricopeptide repeat domain"/>
    <property type="match status" value="1"/>
</dbReference>
<evidence type="ECO:0000256" key="2">
    <source>
        <dbReference type="PROSITE-ProRule" id="PRU00339"/>
    </source>
</evidence>
<dbReference type="PROSITE" id="PS50005">
    <property type="entry name" value="TPR"/>
    <property type="match status" value="1"/>
</dbReference>
<dbReference type="InterPro" id="IPR050955">
    <property type="entry name" value="Plant_Biomass_Hydrol_Est"/>
</dbReference>
<evidence type="ECO:0000259" key="4">
    <source>
        <dbReference type="Pfam" id="PF02230"/>
    </source>
</evidence>
<dbReference type="EMBL" id="DTHJ01000086">
    <property type="protein sequence ID" value="HHS62810.1"/>
    <property type="molecule type" value="Genomic_DNA"/>
</dbReference>
<dbReference type="Gene3D" id="3.40.50.1820">
    <property type="entry name" value="alpha/beta hydrolase"/>
    <property type="match status" value="1"/>
</dbReference>
<evidence type="ECO:0000256" key="1">
    <source>
        <dbReference type="ARBA" id="ARBA00022729"/>
    </source>
</evidence>
<dbReference type="InterPro" id="IPR003140">
    <property type="entry name" value="PLipase/COase/thioEstase"/>
</dbReference>
<evidence type="ECO:0000256" key="3">
    <source>
        <dbReference type="SAM" id="Coils"/>
    </source>
</evidence>
<feature type="repeat" description="TPR" evidence="2">
    <location>
        <begin position="24"/>
        <end position="57"/>
    </location>
</feature>
<dbReference type="PANTHER" id="PTHR43037:SF1">
    <property type="entry name" value="BLL1128 PROTEIN"/>
    <property type="match status" value="1"/>
</dbReference>
<dbReference type="InterPro" id="IPR029058">
    <property type="entry name" value="AB_hydrolase_fold"/>
</dbReference>
<keyword evidence="2" id="KW-0802">TPR repeat</keyword>
<dbReference type="Pfam" id="PF13181">
    <property type="entry name" value="TPR_8"/>
    <property type="match status" value="2"/>
</dbReference>
<dbReference type="InterPro" id="IPR011990">
    <property type="entry name" value="TPR-like_helical_dom_sf"/>
</dbReference>
<dbReference type="NCBIfam" id="NF047558">
    <property type="entry name" value="TPR_END_plus"/>
    <property type="match status" value="1"/>
</dbReference>
<protein>
    <recommendedName>
        <fullName evidence="4">Phospholipase/carboxylesterase/thioesterase domain-containing protein</fullName>
    </recommendedName>
</protein>
<keyword evidence="3" id="KW-0175">Coiled coil</keyword>
<gene>
    <name evidence="5" type="ORF">ENV70_04245</name>
</gene>
<dbReference type="SUPFAM" id="SSF48452">
    <property type="entry name" value="TPR-like"/>
    <property type="match status" value="1"/>
</dbReference>
<dbReference type="AlphaFoldDB" id="A0A7C6AGU8"/>
<proteinExistence type="predicted"/>
<evidence type="ECO:0000313" key="5">
    <source>
        <dbReference type="EMBL" id="HHS62810.1"/>
    </source>
</evidence>
<accession>A0A7C6AGU8</accession>
<dbReference type="SUPFAM" id="SSF53474">
    <property type="entry name" value="alpha/beta-Hydrolases"/>
    <property type="match status" value="1"/>
</dbReference>
<feature type="coiled-coil region" evidence="3">
    <location>
        <begin position="100"/>
        <end position="127"/>
    </location>
</feature>
<keyword evidence="1" id="KW-0732">Signal</keyword>
<dbReference type="Pfam" id="PF02230">
    <property type="entry name" value="Abhydrolase_2"/>
    <property type="match status" value="1"/>
</dbReference>
<name>A0A7C6AGU8_UNCW3</name>
<comment type="caution">
    <text evidence="5">The sequence shown here is derived from an EMBL/GenBank/DDBJ whole genome shotgun (WGS) entry which is preliminary data.</text>
</comment>
<feature type="domain" description="Phospholipase/carboxylesterase/thioesterase" evidence="4">
    <location>
        <begin position="197"/>
        <end position="313"/>
    </location>
</feature>
<dbReference type="PANTHER" id="PTHR43037">
    <property type="entry name" value="UNNAMED PRODUCT-RELATED"/>
    <property type="match status" value="1"/>
</dbReference>
<organism evidence="5">
    <name type="scientific">candidate division WOR-3 bacterium</name>
    <dbReference type="NCBI Taxonomy" id="2052148"/>
    <lineage>
        <taxon>Bacteria</taxon>
        <taxon>Bacteria division WOR-3</taxon>
    </lineage>
</organism>